<keyword evidence="15" id="KW-1185">Reference proteome</keyword>
<reference evidence="14" key="1">
    <citation type="submission" date="2020-11" db="EMBL/GenBank/DDBJ databases">
        <authorList>
            <consortium name="DOE Joint Genome Institute"/>
            <person name="Ahrendt S."/>
            <person name="Riley R."/>
            <person name="Andreopoulos W."/>
            <person name="Labutti K."/>
            <person name="Pangilinan J."/>
            <person name="Ruiz-Duenas F.J."/>
            <person name="Barrasa J.M."/>
            <person name="Sanchez-Garcia M."/>
            <person name="Camarero S."/>
            <person name="Miyauchi S."/>
            <person name="Serrano A."/>
            <person name="Linde D."/>
            <person name="Babiker R."/>
            <person name="Drula E."/>
            <person name="Ayuso-Fernandez I."/>
            <person name="Pacheco R."/>
            <person name="Padilla G."/>
            <person name="Ferreira P."/>
            <person name="Barriuso J."/>
            <person name="Kellner H."/>
            <person name="Castanera R."/>
            <person name="Alfaro M."/>
            <person name="Ramirez L."/>
            <person name="Pisabarro A.G."/>
            <person name="Kuo A."/>
            <person name="Tritt A."/>
            <person name="Lipzen A."/>
            <person name="He G."/>
            <person name="Yan M."/>
            <person name="Ng V."/>
            <person name="Cullen D."/>
            <person name="Martin F."/>
            <person name="Rosso M.-N."/>
            <person name="Henrissat B."/>
            <person name="Hibbett D."/>
            <person name="Martinez A.T."/>
            <person name="Grigoriev I.V."/>
        </authorList>
    </citation>
    <scope>NUCLEOTIDE SEQUENCE</scope>
    <source>
        <strain evidence="14">MF-IS2</strain>
    </source>
</reference>
<evidence type="ECO:0000256" key="6">
    <source>
        <dbReference type="ARBA" id="ARBA00023034"/>
    </source>
</evidence>
<evidence type="ECO:0000256" key="11">
    <source>
        <dbReference type="SAM" id="MobiDB-lite"/>
    </source>
</evidence>
<dbReference type="GO" id="GO:0017119">
    <property type="term" value="C:Golgi transport complex"/>
    <property type="evidence" value="ECO:0007669"/>
    <property type="project" value="UniProtKB-UniRule"/>
</dbReference>
<comment type="subcellular location">
    <subcellularLocation>
        <location evidence="1 10">Golgi apparatus membrane</location>
        <topology evidence="1 10">Peripheral membrane protein</topology>
    </subcellularLocation>
</comment>
<dbReference type="AlphaFoldDB" id="A0A9P5XJE2"/>
<keyword evidence="4 10" id="KW-0813">Transport</keyword>
<evidence type="ECO:0000256" key="8">
    <source>
        <dbReference type="ARBA" id="ARBA00031348"/>
    </source>
</evidence>
<dbReference type="OrthoDB" id="272987at2759"/>
<dbReference type="GO" id="GO:0006891">
    <property type="term" value="P:intra-Golgi vesicle-mediated transport"/>
    <property type="evidence" value="ECO:0007669"/>
    <property type="project" value="UniProtKB-UniRule"/>
</dbReference>
<dbReference type="SMART" id="SM01087">
    <property type="entry name" value="COG6"/>
    <property type="match status" value="1"/>
</dbReference>
<proteinExistence type="inferred from homology"/>
<feature type="compositionally biased region" description="Acidic residues" evidence="11">
    <location>
        <begin position="723"/>
        <end position="781"/>
    </location>
</feature>
<dbReference type="InterPro" id="IPR048368">
    <property type="entry name" value="COG6_N"/>
</dbReference>
<gene>
    <name evidence="14" type="ORF">P691DRAFT_726401</name>
</gene>
<feature type="region of interest" description="Disordered" evidence="11">
    <location>
        <begin position="60"/>
        <end position="83"/>
    </location>
</feature>
<comment type="function">
    <text evidence="9">Acts as a component of the peripheral membrane COG complex that is involved in intra-Golgi protein trafficking. COG is located at the cis-Golgi, and regulates tethering of retrograde intra-Golgi vesicles and possibly a number of other membrane trafficking events.</text>
</comment>
<feature type="compositionally biased region" description="Polar residues" evidence="11">
    <location>
        <begin position="12"/>
        <end position="29"/>
    </location>
</feature>
<evidence type="ECO:0000259" key="12">
    <source>
        <dbReference type="Pfam" id="PF06419"/>
    </source>
</evidence>
<accession>A0A9P5XJE2</accession>
<feature type="region of interest" description="Disordered" evidence="11">
    <location>
        <begin position="723"/>
        <end position="787"/>
    </location>
</feature>
<comment type="similarity">
    <text evidence="2 10">Belongs to the COG6 family.</text>
</comment>
<evidence type="ECO:0000259" key="13">
    <source>
        <dbReference type="Pfam" id="PF20653"/>
    </source>
</evidence>
<feature type="domain" description="Conserved oligomeric complex COG6 N-terminal" evidence="12">
    <location>
        <begin position="107"/>
        <end position="210"/>
    </location>
</feature>
<evidence type="ECO:0000256" key="2">
    <source>
        <dbReference type="ARBA" id="ARBA00011023"/>
    </source>
</evidence>
<dbReference type="InterPro" id="IPR048369">
    <property type="entry name" value="COG6_C"/>
</dbReference>
<dbReference type="PANTHER" id="PTHR21506">
    <property type="entry name" value="COMPONENT OF OLIGOMERIC GOLGI COMPLEX 6"/>
    <property type="match status" value="1"/>
</dbReference>
<keyword evidence="6 10" id="KW-0333">Golgi apparatus</keyword>
<organism evidence="14 15">
    <name type="scientific">Macrolepiota fuliginosa MF-IS2</name>
    <dbReference type="NCBI Taxonomy" id="1400762"/>
    <lineage>
        <taxon>Eukaryota</taxon>
        <taxon>Fungi</taxon>
        <taxon>Dikarya</taxon>
        <taxon>Basidiomycota</taxon>
        <taxon>Agaricomycotina</taxon>
        <taxon>Agaricomycetes</taxon>
        <taxon>Agaricomycetidae</taxon>
        <taxon>Agaricales</taxon>
        <taxon>Agaricineae</taxon>
        <taxon>Agaricaceae</taxon>
        <taxon>Macrolepiota</taxon>
    </lineage>
</organism>
<dbReference type="PANTHER" id="PTHR21506:SF0">
    <property type="entry name" value="CONSERVED OLIGOMERIC GOLGI COMPLEX SUBUNIT 6"/>
    <property type="match status" value="1"/>
</dbReference>
<evidence type="ECO:0000256" key="7">
    <source>
        <dbReference type="ARBA" id="ARBA00023136"/>
    </source>
</evidence>
<evidence type="ECO:0000313" key="14">
    <source>
        <dbReference type="EMBL" id="KAF9450271.1"/>
    </source>
</evidence>
<evidence type="ECO:0000256" key="5">
    <source>
        <dbReference type="ARBA" id="ARBA00022927"/>
    </source>
</evidence>
<name>A0A9P5XJE2_9AGAR</name>
<evidence type="ECO:0000256" key="9">
    <source>
        <dbReference type="ARBA" id="ARBA00043873"/>
    </source>
</evidence>
<comment type="subunit">
    <text evidence="10">Component of the conserved oligomeric Golgi complex.</text>
</comment>
<dbReference type="EMBL" id="MU151109">
    <property type="protein sequence ID" value="KAF9450271.1"/>
    <property type="molecule type" value="Genomic_DNA"/>
</dbReference>
<dbReference type="Pfam" id="PF20653">
    <property type="entry name" value="COG6_C"/>
    <property type="match status" value="1"/>
</dbReference>
<feature type="compositionally biased region" description="Basic and acidic residues" evidence="11">
    <location>
        <begin position="65"/>
        <end position="74"/>
    </location>
</feature>
<comment type="function">
    <text evidence="10">Acts as component of the peripheral membrane COG complex that is involved in intra-Golgi protein trafficking. COG is located at the cis-Golgi, and regulates tethering of retrograde intra-Golgi vesicles and possibly a number of other membrane trafficking events.</text>
</comment>
<evidence type="ECO:0000256" key="10">
    <source>
        <dbReference type="RuleBase" id="RU365075"/>
    </source>
</evidence>
<dbReference type="GO" id="GO:0015031">
    <property type="term" value="P:protein transport"/>
    <property type="evidence" value="ECO:0007669"/>
    <property type="project" value="UniProtKB-KW"/>
</dbReference>
<dbReference type="GO" id="GO:0000139">
    <property type="term" value="C:Golgi membrane"/>
    <property type="evidence" value="ECO:0007669"/>
    <property type="project" value="UniProtKB-SubCell"/>
</dbReference>
<comment type="caution">
    <text evidence="14">The sequence shown here is derived from an EMBL/GenBank/DDBJ whole genome shotgun (WGS) entry which is preliminary data.</text>
</comment>
<feature type="region of interest" description="Disordered" evidence="11">
    <location>
        <begin position="1"/>
        <end position="31"/>
    </location>
</feature>
<keyword evidence="7 10" id="KW-0472">Membrane</keyword>
<evidence type="ECO:0000256" key="1">
    <source>
        <dbReference type="ARBA" id="ARBA00004395"/>
    </source>
</evidence>
<sequence length="787" mass="88598">MASSVASSSSSFVPLQTSEKKQTPAQTRNPVALRLYKVLSTNFEDTATREALQTLSDLYSPPLAKGKEPVKPVDELSDDEDTEDIASDAGASLGQTSIELVPGEIAARARKHLRRDMEKKLAEGSRQFLKALGEVDQKLNDLQLHLSAMQVSCDEVEDQLNVTQDLSRTLLERAGTLRDERKEVEDKKSIINLFLARFTLTEQEVEIIKSRDAPIGQRFFQTMDKTEKIRDDCRVLMAGEDGPTQAGMDVMSTTSSYLEQGYEKLLRWTSNEFRQIGREMQIEATSSLGEAIKRLRKRPELLTEALTNLSETRQATLLSSFITALTRGGPSGLPRPIELHAHDPMRYVGDMLAWVHQAIAAEQEFLESLFDLTSANRMVGSVRKFGTGGEEEEWIQELLDLAVGKLCVPLKMRLQQTVRSQESSIISYKIANLLQFYLLTMRRTIGDQAILTTTLQDVTDLAYKAFYESIQVQGRALARVQLDPNDPSLAPPLTVLDHAQILRDIMAVYQSSLIGDEDESELQAGFQKVLDIMIDPVVEMCTTASERKKHLRPKWDQAVFVLNCLSYLLSILEPFSFTLGKQDVVQRVLDQRIAALTDEHYTNIMNDAGLYQASQTCKHRPSDEPLSRIPSMRPADLQRALRSFSTWLSGSGVLHSPRLSQLVVQKLHERLHQEALRRVAKAYEVLCEEIGKPESRYEAASTLLGSERPFGRVDLLYQIFGLEEDSEEGDDDEEEGEDDGDDNEDSEEEEEEEEDEEEEEGEDEDSEEEREDEDSEEEGDGGNETRS</sequence>
<feature type="compositionally biased region" description="Low complexity" evidence="11">
    <location>
        <begin position="1"/>
        <end position="11"/>
    </location>
</feature>
<dbReference type="Pfam" id="PF06419">
    <property type="entry name" value="COG6_N"/>
    <property type="match status" value="1"/>
</dbReference>
<dbReference type="Proteomes" id="UP000807342">
    <property type="component" value="Unassembled WGS sequence"/>
</dbReference>
<dbReference type="InterPro" id="IPR010490">
    <property type="entry name" value="COG6"/>
</dbReference>
<protein>
    <recommendedName>
        <fullName evidence="3 10">Conserved oligomeric Golgi complex subunit 6</fullName>
        <shortName evidence="10">COG complex subunit 6</shortName>
    </recommendedName>
    <alternativeName>
        <fullName evidence="8 10">Component of oligomeric Golgi complex 6</fullName>
    </alternativeName>
</protein>
<evidence type="ECO:0000256" key="4">
    <source>
        <dbReference type="ARBA" id="ARBA00022448"/>
    </source>
</evidence>
<feature type="domain" description="Conserved Oligomeric Golgi complex subunit 6 C-terminal" evidence="13">
    <location>
        <begin position="245"/>
        <end position="704"/>
    </location>
</feature>
<evidence type="ECO:0000313" key="15">
    <source>
        <dbReference type="Proteomes" id="UP000807342"/>
    </source>
</evidence>
<keyword evidence="5 10" id="KW-0653">Protein transport</keyword>
<evidence type="ECO:0000256" key="3">
    <source>
        <dbReference type="ARBA" id="ARBA00020973"/>
    </source>
</evidence>